<name>A0A238JCX7_9RHOB</name>
<dbReference type="AlphaFoldDB" id="A0A238JCX7"/>
<dbReference type="EMBL" id="FXXP01000002">
    <property type="protein sequence ID" value="SMX28265.1"/>
    <property type="molecule type" value="Genomic_DNA"/>
</dbReference>
<dbReference type="InterPro" id="IPR012674">
    <property type="entry name" value="Calycin"/>
</dbReference>
<sequence length="160" mass="17586">MHASCLSLFYRGMCGGLLVLATACTPVTMLPELSIPLRNPTAQIASQVDVTTERLAGRWQIVEAAGVPVGSELVVSDGVMRLGEVSLPFVATGPGRFQLGEEEIWVHWLDINNRTAAMGEPGGARMWIMDRTGKPGERLKAAREILDWYGYDLTRMERAR</sequence>
<evidence type="ECO:0000313" key="2">
    <source>
        <dbReference type="Proteomes" id="UP000225972"/>
    </source>
</evidence>
<keyword evidence="2" id="KW-1185">Reference proteome</keyword>
<reference evidence="2" key="1">
    <citation type="submission" date="2017-05" db="EMBL/GenBank/DDBJ databases">
        <authorList>
            <person name="Rodrigo-Torres L."/>
            <person name="Arahal R. D."/>
            <person name="Lucena T."/>
        </authorList>
    </citation>
    <scope>NUCLEOTIDE SEQUENCE [LARGE SCALE GENOMIC DNA]</scope>
    <source>
        <strain evidence="2">CECT 8649</strain>
    </source>
</reference>
<dbReference type="SUPFAM" id="SSF50814">
    <property type="entry name" value="Lipocalins"/>
    <property type="match status" value="1"/>
</dbReference>
<protein>
    <submittedName>
        <fullName evidence="1">Uncharacterized protein</fullName>
    </submittedName>
</protein>
<gene>
    <name evidence="1" type="ORF">TRP8649_02381</name>
</gene>
<proteinExistence type="predicted"/>
<organism evidence="1 2">
    <name type="scientific">Pelagimonas phthalicica</name>
    <dbReference type="NCBI Taxonomy" id="1037362"/>
    <lineage>
        <taxon>Bacteria</taxon>
        <taxon>Pseudomonadati</taxon>
        <taxon>Pseudomonadota</taxon>
        <taxon>Alphaproteobacteria</taxon>
        <taxon>Rhodobacterales</taxon>
        <taxon>Roseobacteraceae</taxon>
        <taxon>Pelagimonas</taxon>
    </lineage>
</organism>
<dbReference type="Proteomes" id="UP000225972">
    <property type="component" value="Unassembled WGS sequence"/>
</dbReference>
<accession>A0A238JCX7</accession>
<evidence type="ECO:0000313" key="1">
    <source>
        <dbReference type="EMBL" id="SMX28265.1"/>
    </source>
</evidence>